<dbReference type="EC" id="2.7.10.2" evidence="8"/>
<dbReference type="InterPro" id="IPR050445">
    <property type="entry name" value="Bact_polysacc_biosynth/exp"/>
</dbReference>
<evidence type="ECO:0000256" key="4">
    <source>
        <dbReference type="ARBA" id="ARBA00022989"/>
    </source>
</evidence>
<keyword evidence="8" id="KW-0418">Kinase</keyword>
<dbReference type="PANTHER" id="PTHR32309">
    <property type="entry name" value="TYROSINE-PROTEIN KINASE"/>
    <property type="match status" value="1"/>
</dbReference>
<name>A0A3L9I398_ECOLX</name>
<evidence type="ECO:0000256" key="1">
    <source>
        <dbReference type="ARBA" id="ARBA00004651"/>
    </source>
</evidence>
<proteinExistence type="predicted"/>
<accession>A0A3L9I398</accession>
<keyword evidence="4 6" id="KW-1133">Transmembrane helix</keyword>
<keyword evidence="8" id="KW-0808">Transferase</keyword>
<reference evidence="8 9" key="1">
    <citation type="submission" date="2018-10" db="EMBL/GenBank/DDBJ databases">
        <title>Comparison of Escherichia coli isolates recovered from retail chicken and from chicken fecal samples by antimicrobial susceptibility test and whole genome sequencing.</title>
        <authorList>
            <person name="Tang B."/>
            <person name="Ma Y."/>
            <person name="He X."/>
            <person name="Cao L."/>
            <person name="Xia X."/>
            <person name="Yang H."/>
        </authorList>
    </citation>
    <scope>NUCLEOTIDE SEQUENCE [LARGE SCALE GENOMIC DNA]</scope>
    <source>
        <strain evidence="8 9">CMJH98b</strain>
    </source>
</reference>
<evidence type="ECO:0000313" key="9">
    <source>
        <dbReference type="Proteomes" id="UP000281340"/>
    </source>
</evidence>
<dbReference type="PANTHER" id="PTHR32309:SF32">
    <property type="entry name" value="TYROSINE-PROTEIN KINASE ETK-RELATED"/>
    <property type="match status" value="1"/>
</dbReference>
<keyword evidence="3 6" id="KW-0812">Transmembrane</keyword>
<dbReference type="Pfam" id="PF02706">
    <property type="entry name" value="Wzz"/>
    <property type="match status" value="1"/>
</dbReference>
<dbReference type="GO" id="GO:0005886">
    <property type="term" value="C:plasma membrane"/>
    <property type="evidence" value="ECO:0007669"/>
    <property type="project" value="UniProtKB-SubCell"/>
</dbReference>
<feature type="domain" description="Polysaccharide chain length determinant N-terminal" evidence="7">
    <location>
        <begin position="16"/>
        <end position="107"/>
    </location>
</feature>
<evidence type="ECO:0000256" key="3">
    <source>
        <dbReference type="ARBA" id="ARBA00022692"/>
    </source>
</evidence>
<dbReference type="AlphaFoldDB" id="A0A3L9I398"/>
<sequence length="122" mass="13119">MTEKVKQHAAPVTGSDEIDIGRLVGTVIEARWWVIGITTVFALCAVVYTFFATPIYSADALVQIEQNSGNSLVQDIGSALANKPPASDAEIQLIRSRLVLGKTVDDLDLDIAVSKNTFPIFG</sequence>
<comment type="caution">
    <text evidence="8">The sequence shown here is derived from an EMBL/GenBank/DDBJ whole genome shotgun (WGS) entry which is preliminary data.</text>
</comment>
<comment type="subcellular location">
    <subcellularLocation>
        <location evidence="1">Cell membrane</location>
        <topology evidence="1">Multi-pass membrane protein</topology>
    </subcellularLocation>
</comment>
<evidence type="ECO:0000256" key="6">
    <source>
        <dbReference type="SAM" id="Phobius"/>
    </source>
</evidence>
<feature type="transmembrane region" description="Helical" evidence="6">
    <location>
        <begin position="32"/>
        <end position="51"/>
    </location>
</feature>
<evidence type="ECO:0000256" key="5">
    <source>
        <dbReference type="ARBA" id="ARBA00023136"/>
    </source>
</evidence>
<keyword evidence="2" id="KW-1003">Cell membrane</keyword>
<evidence type="ECO:0000256" key="2">
    <source>
        <dbReference type="ARBA" id="ARBA00022475"/>
    </source>
</evidence>
<dbReference type="GO" id="GO:0004715">
    <property type="term" value="F:non-membrane spanning protein tyrosine kinase activity"/>
    <property type="evidence" value="ECO:0007669"/>
    <property type="project" value="UniProtKB-EC"/>
</dbReference>
<evidence type="ECO:0000313" key="8">
    <source>
        <dbReference type="EMBL" id="RLY56465.1"/>
    </source>
</evidence>
<gene>
    <name evidence="8" type="ORF">EAI46_16645</name>
</gene>
<feature type="non-terminal residue" evidence="8">
    <location>
        <position position="122"/>
    </location>
</feature>
<dbReference type="InterPro" id="IPR003856">
    <property type="entry name" value="LPS_length_determ_N"/>
</dbReference>
<evidence type="ECO:0000259" key="7">
    <source>
        <dbReference type="Pfam" id="PF02706"/>
    </source>
</evidence>
<keyword evidence="5 6" id="KW-0472">Membrane</keyword>
<organism evidence="8 9">
    <name type="scientific">Escherichia coli</name>
    <dbReference type="NCBI Taxonomy" id="562"/>
    <lineage>
        <taxon>Bacteria</taxon>
        <taxon>Pseudomonadati</taxon>
        <taxon>Pseudomonadota</taxon>
        <taxon>Gammaproteobacteria</taxon>
        <taxon>Enterobacterales</taxon>
        <taxon>Enterobacteriaceae</taxon>
        <taxon>Escherichia</taxon>
    </lineage>
</organism>
<dbReference type="EMBL" id="RDDM01000134">
    <property type="protein sequence ID" value="RLY56465.1"/>
    <property type="molecule type" value="Genomic_DNA"/>
</dbReference>
<dbReference type="Proteomes" id="UP000281340">
    <property type="component" value="Unassembled WGS sequence"/>
</dbReference>
<protein>
    <submittedName>
        <fullName evidence="8">Tyrosine-protein kinase</fullName>
        <ecNumber evidence="8">2.7.10.2</ecNumber>
    </submittedName>
</protein>